<dbReference type="GO" id="GO:0009007">
    <property type="term" value="F:site-specific DNA-methyltransferase (adenine-specific) activity"/>
    <property type="evidence" value="ECO:0007669"/>
    <property type="project" value="UniProtKB-EC"/>
</dbReference>
<evidence type="ECO:0000313" key="3">
    <source>
        <dbReference type="Proteomes" id="UP000004067"/>
    </source>
</evidence>
<gene>
    <name evidence="2" type="ORF">HMPREF9081_1751</name>
</gene>
<dbReference type="GO" id="GO:0005524">
    <property type="term" value="F:ATP binding"/>
    <property type="evidence" value="ECO:0007669"/>
    <property type="project" value="InterPro"/>
</dbReference>
<dbReference type="GO" id="GO:0016787">
    <property type="term" value="F:hydrolase activity"/>
    <property type="evidence" value="ECO:0007669"/>
    <property type="project" value="InterPro"/>
</dbReference>
<dbReference type="PANTHER" id="PTHR47396:SF1">
    <property type="entry name" value="ATP-DEPENDENT HELICASE IRC3-RELATED"/>
    <property type="match status" value="1"/>
</dbReference>
<dbReference type="InterPro" id="IPR014001">
    <property type="entry name" value="Helicase_ATP-bd"/>
</dbReference>
<dbReference type="eggNOG" id="COG3421">
    <property type="taxonomic scope" value="Bacteria"/>
</dbReference>
<dbReference type="SMART" id="SM00487">
    <property type="entry name" value="DEXDc"/>
    <property type="match status" value="1"/>
</dbReference>
<dbReference type="InterPro" id="IPR006935">
    <property type="entry name" value="Helicase/UvrB_N"/>
</dbReference>
<dbReference type="AlphaFoldDB" id="F5RNB5"/>
<dbReference type="EMBL" id="AFHQ01000041">
    <property type="protein sequence ID" value="EGK58984.1"/>
    <property type="molecule type" value="Genomic_DNA"/>
</dbReference>
<evidence type="ECO:0000313" key="2">
    <source>
        <dbReference type="EMBL" id="EGK58984.1"/>
    </source>
</evidence>
<protein>
    <submittedName>
        <fullName evidence="2">Type III restriction enzyme methylase</fullName>
        <ecNumber evidence="2">2.1.1.72</ecNumber>
    </submittedName>
</protein>
<sequence>MAFLYEKIEAVREYGGSPSLPPYISENLNPKFDLRPYQKQAFENFITHFESAKCPKPAQVLFHMATGSGKTLIMAGLMLYLYQQGYRNFLFFVNLSTIVEKTRENFCNPISSKYLFAEEIILDGERIRIHQVDNFQYTDKDAINICFTTTQGLHTDMWMAKENGMSFDDFDEQKVVLISDEAHHLNVDTKRNRTTDEDELYHSWEQTVKNIFCRNTENILLEFTATCDLSNQAIRAAYENKIIFDYALTKFYNDRYSKDIITFRSDLALMDRALMALILSQYRLKVFQDHRLNIKPVILFKAAKIADSKDFMAAFIETTKHLTGARLRNLSTSANNEIIEKAFGYFKDNNISLDMLATELRDDFSEEHCVSVNEDKDVAQKQILLNSLEDADNPYRAIFEVKKLDEGWDVLNLFDIVRLYETRQSGSKRISPVTIAEAQLIGRGSRYCPFQLDDEQPKFQRKYDEDITSELRVCETLYYHCQNDHRYVTELRKALREIGLDPDNVVQREYILKEEFKKDAIYTNGFIFLNDREVKDRSEVRDLPPTIRDNIYRFRATIGNSGTDTVMTEEPGIHDTHSDLKTAHMTIGQIATINYAIVNKALMKYLIFKFNMLRLYFPNVTSTRQFITDRAYLGGVRIDIQSNEDQPSIEILFAAVSNVLGKIVDSISRIETTYMGTKEFRARPIHHVFRNKTVNYTSPHDGGVGVSQNDPSVRDEWKFDLSAEDWFAYTDNFGTSEEKAFVAYFRGYVDALKKIYSRIFLVRNEREFHIYSFKDGERFEPDYVLFLQKDKTDGYEQMQIFIEPKGTHLLEKDAWKEDFLLQLRKEAVPVKMFADDNNYKIWGFHFFNRDNRLADFGGEFTQLLET</sequence>
<accession>F5RNB5</accession>
<dbReference type="RefSeq" id="WP_006306746.1">
    <property type="nucleotide sequence ID" value="NZ_GL892076.1"/>
</dbReference>
<dbReference type="EC" id="2.1.1.72" evidence="2"/>
<dbReference type="OrthoDB" id="9802901at2"/>
<keyword evidence="3" id="KW-1185">Reference proteome</keyword>
<keyword evidence="2" id="KW-0489">Methyltransferase</keyword>
<dbReference type="GO" id="GO:0005829">
    <property type="term" value="C:cytosol"/>
    <property type="evidence" value="ECO:0007669"/>
    <property type="project" value="TreeGrafter"/>
</dbReference>
<keyword evidence="2" id="KW-0808">Transferase</keyword>
<dbReference type="GO" id="GO:0003677">
    <property type="term" value="F:DNA binding"/>
    <property type="evidence" value="ECO:0007669"/>
    <property type="project" value="InterPro"/>
</dbReference>
<dbReference type="HOGENOM" id="CLU_016957_0_0_9"/>
<dbReference type="Pfam" id="PF04851">
    <property type="entry name" value="ResIII"/>
    <property type="match status" value="1"/>
</dbReference>
<dbReference type="CDD" id="cd18785">
    <property type="entry name" value="SF2_C"/>
    <property type="match status" value="1"/>
</dbReference>
<evidence type="ECO:0000259" key="1">
    <source>
        <dbReference type="SMART" id="SM00487"/>
    </source>
</evidence>
<dbReference type="PANTHER" id="PTHR47396">
    <property type="entry name" value="TYPE I RESTRICTION ENZYME ECOKI R PROTEIN"/>
    <property type="match status" value="1"/>
</dbReference>
<reference evidence="2 3" key="1">
    <citation type="submission" date="2011-04" db="EMBL/GenBank/DDBJ databases">
        <authorList>
            <person name="Muzny D."/>
            <person name="Qin X."/>
            <person name="Deng J."/>
            <person name="Jiang H."/>
            <person name="Liu Y."/>
            <person name="Qu J."/>
            <person name="Song X.-Z."/>
            <person name="Zhang L."/>
            <person name="Thornton R."/>
            <person name="Coyle M."/>
            <person name="Francisco L."/>
            <person name="Jackson L."/>
            <person name="Javaid M."/>
            <person name="Korchina V."/>
            <person name="Kovar C."/>
            <person name="Mata R."/>
            <person name="Mathew T."/>
            <person name="Ngo R."/>
            <person name="Nguyen L."/>
            <person name="Nguyen N."/>
            <person name="Okwuonu G."/>
            <person name="Ongeri F."/>
            <person name="Pham C."/>
            <person name="Simmons D."/>
            <person name="Wilczek-Boney K."/>
            <person name="Hale W."/>
            <person name="Jakkamsetti A."/>
            <person name="Pham P."/>
            <person name="Ruth R."/>
            <person name="San Lucas F."/>
            <person name="Warren J."/>
            <person name="Zhang J."/>
            <person name="Zhao Z."/>
            <person name="Zhou C."/>
            <person name="Zhu D."/>
            <person name="Lee S."/>
            <person name="Bess C."/>
            <person name="Blankenburg K."/>
            <person name="Forbes L."/>
            <person name="Fu Q."/>
            <person name="Gubbala S."/>
            <person name="Hirani K."/>
            <person name="Jayaseelan J.C."/>
            <person name="Lara F."/>
            <person name="Munidasa M."/>
            <person name="Palculict T."/>
            <person name="Patil S."/>
            <person name="Pu L.-L."/>
            <person name="Saada N."/>
            <person name="Tang L."/>
            <person name="Weissenberger G."/>
            <person name="Zhu Y."/>
            <person name="Hemphill L."/>
            <person name="Shang Y."/>
            <person name="Youmans B."/>
            <person name="Ayvaz T."/>
            <person name="Ross M."/>
            <person name="Santibanez J."/>
            <person name="Aqrawi P."/>
            <person name="Gross S."/>
            <person name="Joshi V."/>
            <person name="Fowler G."/>
            <person name="Nazareth L."/>
            <person name="Reid J."/>
            <person name="Worley K."/>
            <person name="Petrosino J."/>
            <person name="Highlander S."/>
            <person name="Gibbs R."/>
        </authorList>
    </citation>
    <scope>NUCLEOTIDE SEQUENCE [LARGE SCALE GENOMIC DNA]</scope>
    <source>
        <strain evidence="2 3">DSM 2778</strain>
    </source>
</reference>
<comment type="caution">
    <text evidence="2">The sequence shown here is derived from an EMBL/GenBank/DDBJ whole genome shotgun (WGS) entry which is preliminary data.</text>
</comment>
<dbReference type="InterPro" id="IPR027417">
    <property type="entry name" value="P-loop_NTPase"/>
</dbReference>
<dbReference type="InterPro" id="IPR050742">
    <property type="entry name" value="Helicase_Restrict-Modif_Enz"/>
</dbReference>
<name>F5RNB5_9FIRM</name>
<feature type="domain" description="Helicase ATP-binding" evidence="1">
    <location>
        <begin position="30"/>
        <end position="255"/>
    </location>
</feature>
<dbReference type="Gene3D" id="3.40.50.300">
    <property type="entry name" value="P-loop containing nucleotide triphosphate hydrolases"/>
    <property type="match status" value="2"/>
</dbReference>
<organism evidence="2 3">
    <name type="scientific">Centipeda periodontii DSM 2778</name>
    <dbReference type="NCBI Taxonomy" id="888060"/>
    <lineage>
        <taxon>Bacteria</taxon>
        <taxon>Bacillati</taxon>
        <taxon>Bacillota</taxon>
        <taxon>Negativicutes</taxon>
        <taxon>Selenomonadales</taxon>
        <taxon>Selenomonadaceae</taxon>
        <taxon>Centipeda</taxon>
    </lineage>
</organism>
<dbReference type="Proteomes" id="UP000004067">
    <property type="component" value="Unassembled WGS sequence"/>
</dbReference>
<proteinExistence type="predicted"/>
<dbReference type="GO" id="GO:0032259">
    <property type="term" value="P:methylation"/>
    <property type="evidence" value="ECO:0007669"/>
    <property type="project" value="UniProtKB-KW"/>
</dbReference>
<dbReference type="SUPFAM" id="SSF52540">
    <property type="entry name" value="P-loop containing nucleoside triphosphate hydrolases"/>
    <property type="match status" value="2"/>
</dbReference>